<evidence type="ECO:0000256" key="1">
    <source>
        <dbReference type="SAM" id="MobiDB-lite"/>
    </source>
</evidence>
<accession>A0A8T0SEC9</accession>
<feature type="region of interest" description="Disordered" evidence="1">
    <location>
        <begin position="70"/>
        <end position="167"/>
    </location>
</feature>
<keyword evidence="3" id="KW-1185">Reference proteome</keyword>
<comment type="caution">
    <text evidence="2">The sequence shown here is derived from an EMBL/GenBank/DDBJ whole genome shotgun (WGS) entry which is preliminary data.</text>
</comment>
<evidence type="ECO:0000313" key="2">
    <source>
        <dbReference type="EMBL" id="KAG2596537.1"/>
    </source>
</evidence>
<proteinExistence type="predicted"/>
<name>A0A8T0SEC9_PANVG</name>
<dbReference type="Proteomes" id="UP000823388">
    <property type="component" value="Chromosome 5K"/>
</dbReference>
<dbReference type="AlphaFoldDB" id="A0A8T0SEC9"/>
<feature type="region of interest" description="Disordered" evidence="1">
    <location>
        <begin position="1"/>
        <end position="53"/>
    </location>
</feature>
<sequence length="167" mass="17967">MPSSPLPRRPLQPAPPRPGHAAVLRVRPRPRRRAPAPLRPASRAPGLPRAAAGLGGQWCTKQLRILGRRETPSWASGVGGSRAASRAPRPACGALHRRRELSPWAHGLGGRRRASHGPACGAPCRARFPGPLRPPVPRSAPGRGLGRSVPRPLHRSPSRRRHDPLPQ</sequence>
<reference evidence="2" key="1">
    <citation type="submission" date="2020-05" db="EMBL/GenBank/DDBJ databases">
        <title>WGS assembly of Panicum virgatum.</title>
        <authorList>
            <person name="Lovell J.T."/>
            <person name="Jenkins J."/>
            <person name="Shu S."/>
            <person name="Juenger T.E."/>
            <person name="Schmutz J."/>
        </authorList>
    </citation>
    <scope>NUCLEOTIDE SEQUENCE</scope>
    <source>
        <strain evidence="2">AP13</strain>
    </source>
</reference>
<feature type="compositionally biased region" description="Low complexity" evidence="1">
    <location>
        <begin position="35"/>
        <end position="52"/>
    </location>
</feature>
<evidence type="ECO:0000313" key="3">
    <source>
        <dbReference type="Proteomes" id="UP000823388"/>
    </source>
</evidence>
<feature type="compositionally biased region" description="Basic residues" evidence="1">
    <location>
        <begin position="152"/>
        <end position="167"/>
    </location>
</feature>
<feature type="compositionally biased region" description="Pro residues" evidence="1">
    <location>
        <begin position="1"/>
        <end position="18"/>
    </location>
</feature>
<feature type="compositionally biased region" description="Low complexity" evidence="1">
    <location>
        <begin position="81"/>
        <end position="94"/>
    </location>
</feature>
<gene>
    <name evidence="2" type="ORF">PVAP13_5KG301528</name>
</gene>
<organism evidence="2 3">
    <name type="scientific">Panicum virgatum</name>
    <name type="common">Blackwell switchgrass</name>
    <dbReference type="NCBI Taxonomy" id="38727"/>
    <lineage>
        <taxon>Eukaryota</taxon>
        <taxon>Viridiplantae</taxon>
        <taxon>Streptophyta</taxon>
        <taxon>Embryophyta</taxon>
        <taxon>Tracheophyta</taxon>
        <taxon>Spermatophyta</taxon>
        <taxon>Magnoliopsida</taxon>
        <taxon>Liliopsida</taxon>
        <taxon>Poales</taxon>
        <taxon>Poaceae</taxon>
        <taxon>PACMAD clade</taxon>
        <taxon>Panicoideae</taxon>
        <taxon>Panicodae</taxon>
        <taxon>Paniceae</taxon>
        <taxon>Panicinae</taxon>
        <taxon>Panicum</taxon>
        <taxon>Panicum sect. Hiantes</taxon>
    </lineage>
</organism>
<protein>
    <submittedName>
        <fullName evidence="2">Uncharacterized protein</fullName>
    </submittedName>
</protein>
<dbReference type="EMBL" id="CM029045">
    <property type="protein sequence ID" value="KAG2596537.1"/>
    <property type="molecule type" value="Genomic_DNA"/>
</dbReference>